<evidence type="ECO:0000313" key="2">
    <source>
        <dbReference type="Proteomes" id="UP000299102"/>
    </source>
</evidence>
<protein>
    <submittedName>
        <fullName evidence="1">Uncharacterized protein</fullName>
    </submittedName>
</protein>
<accession>A0A4C2A917</accession>
<dbReference type="Proteomes" id="UP000299102">
    <property type="component" value="Unassembled WGS sequence"/>
</dbReference>
<gene>
    <name evidence="1" type="ORF">EVAR_99484_1</name>
</gene>
<organism evidence="1 2">
    <name type="scientific">Eumeta variegata</name>
    <name type="common">Bagworm moth</name>
    <name type="synonym">Eumeta japonica</name>
    <dbReference type="NCBI Taxonomy" id="151549"/>
    <lineage>
        <taxon>Eukaryota</taxon>
        <taxon>Metazoa</taxon>
        <taxon>Ecdysozoa</taxon>
        <taxon>Arthropoda</taxon>
        <taxon>Hexapoda</taxon>
        <taxon>Insecta</taxon>
        <taxon>Pterygota</taxon>
        <taxon>Neoptera</taxon>
        <taxon>Endopterygota</taxon>
        <taxon>Lepidoptera</taxon>
        <taxon>Glossata</taxon>
        <taxon>Ditrysia</taxon>
        <taxon>Tineoidea</taxon>
        <taxon>Psychidae</taxon>
        <taxon>Oiketicinae</taxon>
        <taxon>Eumeta</taxon>
    </lineage>
</organism>
<dbReference type="EMBL" id="BGZK01002920">
    <property type="protein sequence ID" value="GBP97361.1"/>
    <property type="molecule type" value="Genomic_DNA"/>
</dbReference>
<proteinExistence type="predicted"/>
<reference evidence="1 2" key="1">
    <citation type="journal article" date="2019" name="Commun. Biol.">
        <title>The bagworm genome reveals a unique fibroin gene that provides high tensile strength.</title>
        <authorList>
            <person name="Kono N."/>
            <person name="Nakamura H."/>
            <person name="Ohtoshi R."/>
            <person name="Tomita M."/>
            <person name="Numata K."/>
            <person name="Arakawa K."/>
        </authorList>
    </citation>
    <scope>NUCLEOTIDE SEQUENCE [LARGE SCALE GENOMIC DNA]</scope>
</reference>
<keyword evidence="2" id="KW-1185">Reference proteome</keyword>
<comment type="caution">
    <text evidence="1">The sequence shown here is derived from an EMBL/GenBank/DDBJ whole genome shotgun (WGS) entry which is preliminary data.</text>
</comment>
<evidence type="ECO:0000313" key="1">
    <source>
        <dbReference type="EMBL" id="GBP97361.1"/>
    </source>
</evidence>
<dbReference type="AlphaFoldDB" id="A0A4C2A917"/>
<sequence>MGAMNFYRRPMPVPKRPAFSCIIEELRSPHPVNFWKSQFLRSFASPSVAVYGPSVYEKLESQWSPPSMDTCSHLELSPKRDGDGSDSVPRWKLTCGEMGRISRWMKRSDLVEIVDFLGGVCISTC</sequence>
<name>A0A4C2A917_EUMVA</name>